<sequence length="247" mass="26848">MILSPSPFLLTLLAGFTLANVEKTIFIAPPASAAIPSPQLNFDDIQLETLSPADPSMRTHIPASFANEGYPRGTESWVYLDGLRPGQRYEVRICWLATQPTIFHLTTHTLASILDSPHLISSLATSTPLLPHHDPLISPASSSSSQKTLLAENPNIPTSALFLQISAAAEYFTPNATLMAHVPPVHADVILDPFLLNVFPRSLVPIAGYVACVAVVGWVVSWAVWEVLAGVVSGEEKRKRRKEKKDI</sequence>
<comment type="caution">
    <text evidence="3">The sequence shown here is derived from an EMBL/GenBank/DDBJ whole genome shotgun (WGS) entry which is preliminary data.</text>
</comment>
<keyword evidence="2" id="KW-0732">Signal</keyword>
<evidence type="ECO:0000313" key="4">
    <source>
        <dbReference type="Proteomes" id="UP000224634"/>
    </source>
</evidence>
<reference evidence="3 4" key="1">
    <citation type="submission" date="2017-10" db="EMBL/GenBank/DDBJ databases">
        <title>Comparative genomics in systemic dimorphic fungi from Ajellomycetaceae.</title>
        <authorList>
            <person name="Munoz J.F."/>
            <person name="Mcewen J.G."/>
            <person name="Clay O.K."/>
            <person name="Cuomo C.A."/>
        </authorList>
    </citation>
    <scope>NUCLEOTIDE SEQUENCE [LARGE SCALE GENOMIC DNA]</scope>
    <source>
        <strain evidence="3 4">UAMH7299</strain>
    </source>
</reference>
<keyword evidence="4" id="KW-1185">Reference proteome</keyword>
<dbReference type="GO" id="GO:0006506">
    <property type="term" value="P:GPI anchor biosynthetic process"/>
    <property type="evidence" value="ECO:0007669"/>
    <property type="project" value="TreeGrafter"/>
</dbReference>
<accession>A0A2B7YPM5</accession>
<feature type="transmembrane region" description="Helical" evidence="1">
    <location>
        <begin position="206"/>
        <end position="232"/>
    </location>
</feature>
<dbReference type="GO" id="GO:0031501">
    <property type="term" value="C:mannosyltransferase complex"/>
    <property type="evidence" value="ECO:0007669"/>
    <property type="project" value="TreeGrafter"/>
</dbReference>
<dbReference type="OrthoDB" id="3360032at2759"/>
<dbReference type="PANTHER" id="PTHR28022:SF1">
    <property type="entry name" value="GPI MANNOSYLTRANSFERASE 2 SUBUNIT PGA1"/>
    <property type="match status" value="1"/>
</dbReference>
<dbReference type="GO" id="GO:0000030">
    <property type="term" value="F:mannosyltransferase activity"/>
    <property type="evidence" value="ECO:0007669"/>
    <property type="project" value="TreeGrafter"/>
</dbReference>
<gene>
    <name evidence="3" type="ORF">AJ80_02771</name>
</gene>
<dbReference type="AlphaFoldDB" id="A0A2B7YPM5"/>
<dbReference type="EMBL" id="PDNA01000028">
    <property type="protein sequence ID" value="PGH23140.1"/>
    <property type="molecule type" value="Genomic_DNA"/>
</dbReference>
<evidence type="ECO:0000256" key="1">
    <source>
        <dbReference type="SAM" id="Phobius"/>
    </source>
</evidence>
<dbReference type="InterPro" id="IPR019433">
    <property type="entry name" value="GPI_ManTrfase_II_coact_Pga1"/>
</dbReference>
<protein>
    <recommendedName>
        <fullName evidence="5">Protein PBN1</fullName>
    </recommendedName>
</protein>
<evidence type="ECO:0000256" key="2">
    <source>
        <dbReference type="SAM" id="SignalP"/>
    </source>
</evidence>
<evidence type="ECO:0000313" key="3">
    <source>
        <dbReference type="EMBL" id="PGH23140.1"/>
    </source>
</evidence>
<feature type="chain" id="PRO_5012518782" description="Protein PBN1" evidence="2">
    <location>
        <begin position="20"/>
        <end position="247"/>
    </location>
</feature>
<keyword evidence="1" id="KW-0812">Transmembrane</keyword>
<dbReference type="PANTHER" id="PTHR28022">
    <property type="entry name" value="GPI MANNOSYLTRANSFERASE 2 SUBUNIT PGA1"/>
    <property type="match status" value="1"/>
</dbReference>
<feature type="signal peptide" evidence="2">
    <location>
        <begin position="1"/>
        <end position="19"/>
    </location>
</feature>
<dbReference type="Proteomes" id="UP000224634">
    <property type="component" value="Unassembled WGS sequence"/>
</dbReference>
<name>A0A2B7YPM5_POLH7</name>
<organism evidence="3 4">
    <name type="scientific">Polytolypa hystricis (strain UAMH7299)</name>
    <dbReference type="NCBI Taxonomy" id="1447883"/>
    <lineage>
        <taxon>Eukaryota</taxon>
        <taxon>Fungi</taxon>
        <taxon>Dikarya</taxon>
        <taxon>Ascomycota</taxon>
        <taxon>Pezizomycotina</taxon>
        <taxon>Eurotiomycetes</taxon>
        <taxon>Eurotiomycetidae</taxon>
        <taxon>Onygenales</taxon>
        <taxon>Onygenales incertae sedis</taxon>
        <taxon>Polytolypa</taxon>
    </lineage>
</organism>
<evidence type="ECO:0008006" key="5">
    <source>
        <dbReference type="Google" id="ProtNLM"/>
    </source>
</evidence>
<keyword evidence="1" id="KW-1133">Transmembrane helix</keyword>
<keyword evidence="1" id="KW-0472">Membrane</keyword>
<dbReference type="GO" id="GO:0005789">
    <property type="term" value="C:endoplasmic reticulum membrane"/>
    <property type="evidence" value="ECO:0007669"/>
    <property type="project" value="TreeGrafter"/>
</dbReference>
<proteinExistence type="predicted"/>